<dbReference type="PANTHER" id="PTHR47936">
    <property type="entry name" value="PPR_LONG DOMAIN-CONTAINING PROTEIN"/>
    <property type="match status" value="1"/>
</dbReference>
<organism evidence="4 5">
    <name type="scientific">Vigna mungo</name>
    <name type="common">Black gram</name>
    <name type="synonym">Phaseolus mungo</name>
    <dbReference type="NCBI Taxonomy" id="3915"/>
    <lineage>
        <taxon>Eukaryota</taxon>
        <taxon>Viridiplantae</taxon>
        <taxon>Streptophyta</taxon>
        <taxon>Embryophyta</taxon>
        <taxon>Tracheophyta</taxon>
        <taxon>Spermatophyta</taxon>
        <taxon>Magnoliopsida</taxon>
        <taxon>eudicotyledons</taxon>
        <taxon>Gunneridae</taxon>
        <taxon>Pentapetalae</taxon>
        <taxon>rosids</taxon>
        <taxon>fabids</taxon>
        <taxon>Fabales</taxon>
        <taxon>Fabaceae</taxon>
        <taxon>Papilionoideae</taxon>
        <taxon>50 kb inversion clade</taxon>
        <taxon>NPAAA clade</taxon>
        <taxon>indigoferoid/millettioid clade</taxon>
        <taxon>Phaseoleae</taxon>
        <taxon>Vigna</taxon>
    </lineage>
</organism>
<gene>
    <name evidence="4" type="ORF">V8G54_001683</name>
</gene>
<dbReference type="Pfam" id="PF01535">
    <property type="entry name" value="PPR"/>
    <property type="match status" value="3"/>
</dbReference>
<dbReference type="GO" id="GO:0009507">
    <property type="term" value="C:chloroplast"/>
    <property type="evidence" value="ECO:0007669"/>
    <property type="project" value="TreeGrafter"/>
</dbReference>
<dbReference type="EMBL" id="CP144700">
    <property type="protein sequence ID" value="WVZ23139.1"/>
    <property type="molecule type" value="Genomic_DNA"/>
</dbReference>
<dbReference type="Gene3D" id="1.25.40.10">
    <property type="entry name" value="Tetratricopeptide repeat domain"/>
    <property type="match status" value="2"/>
</dbReference>
<feature type="repeat" description="PPR" evidence="3">
    <location>
        <begin position="193"/>
        <end position="227"/>
    </location>
</feature>
<dbReference type="AlphaFoldDB" id="A0AAQ3S8G5"/>
<evidence type="ECO:0000256" key="3">
    <source>
        <dbReference type="PROSITE-ProRule" id="PRU00708"/>
    </source>
</evidence>
<evidence type="ECO:0000313" key="5">
    <source>
        <dbReference type="Proteomes" id="UP001374535"/>
    </source>
</evidence>
<dbReference type="NCBIfam" id="TIGR00756">
    <property type="entry name" value="PPR"/>
    <property type="match status" value="3"/>
</dbReference>
<dbReference type="Pfam" id="PF13041">
    <property type="entry name" value="PPR_2"/>
    <property type="match status" value="1"/>
</dbReference>
<accession>A0AAQ3S8G5</accession>
<dbReference type="InterPro" id="IPR002885">
    <property type="entry name" value="PPR_rpt"/>
</dbReference>
<dbReference type="GO" id="GO:0031930">
    <property type="term" value="P:mitochondria-nucleus signaling pathway"/>
    <property type="evidence" value="ECO:0007669"/>
    <property type="project" value="TreeGrafter"/>
</dbReference>
<dbReference type="PANTHER" id="PTHR47936:SF5">
    <property type="entry name" value="PENTACOTRIPEPTIDE-REPEAT REGION OF PRORP DOMAIN-CONTAINING PROTEIN"/>
    <property type="match status" value="1"/>
</dbReference>
<dbReference type="InterPro" id="IPR036514">
    <property type="entry name" value="SGNH_hydro_sf"/>
</dbReference>
<dbReference type="Proteomes" id="UP001374535">
    <property type="component" value="Chromosome 1"/>
</dbReference>
<proteinExistence type="inferred from homology"/>
<comment type="similarity">
    <text evidence="1">Belongs to the PPR family. P subfamily.</text>
</comment>
<evidence type="ECO:0008006" key="6">
    <source>
        <dbReference type="Google" id="ProtNLM"/>
    </source>
</evidence>
<reference evidence="4 5" key="1">
    <citation type="journal article" date="2023" name="Life. Sci Alliance">
        <title>Evolutionary insights into 3D genome organization and epigenetic landscape of Vigna mungo.</title>
        <authorList>
            <person name="Junaid A."/>
            <person name="Singh B."/>
            <person name="Bhatia S."/>
        </authorList>
    </citation>
    <scope>NUCLEOTIDE SEQUENCE [LARGE SCALE GENOMIC DNA]</scope>
    <source>
        <strain evidence="4">Urdbean</strain>
    </source>
</reference>
<feature type="repeat" description="PPR" evidence="3">
    <location>
        <begin position="158"/>
        <end position="192"/>
    </location>
</feature>
<evidence type="ECO:0000256" key="1">
    <source>
        <dbReference type="ARBA" id="ARBA00007626"/>
    </source>
</evidence>
<dbReference type="PROSITE" id="PS51375">
    <property type="entry name" value="PPR"/>
    <property type="match status" value="2"/>
</dbReference>
<name>A0AAQ3S8G5_VIGMU</name>
<sequence length="442" mass="50689">MYRILHGAFCIAAEPTTVSIKSISEDLYKEVKLKRLVEKFKKASDIDRFRKNTGIYKETVRRLADAKRFRWISDILEHQKQYSDISNEDFSVRLISLYGKSGMIKHARMVFDEMPQRKCNRTVLSFNALLDAYLHSRKFNVVEELFKTLPTQLSIEPDLVSYNTFIKAFRKKGSFDSALSVLKEMEEKGVNPDSITFNTLLHGLYTKGSFEDGEKVWAQMGAKNITPDARSYCSKLVGLVRKKKAGEIVEFLTEMEKVGVMLNLFCTNVVINFLMKGFVNDGNLDKVKKLVCEIINSDHDIHKSTYSILVPFLREKCDLETAVEMYCEFYKKPDLVSVDVPLLQLVVDKLVDEGMISQAKMVVDIEKMVVETEENSGYLDQYGCVKDQNEMATEFNKKLKDRIIKLRTELPQAAITYVDVYAAKYALISNTKTEGFVDPMKI</sequence>
<keyword evidence="5" id="KW-1185">Reference proteome</keyword>
<keyword evidence="2" id="KW-0677">Repeat</keyword>
<protein>
    <recommendedName>
        <fullName evidence="6">Pentatricopeptide repeat-containing protein</fullName>
    </recommendedName>
</protein>
<dbReference type="InterPro" id="IPR011990">
    <property type="entry name" value="TPR-like_helical_dom_sf"/>
</dbReference>
<evidence type="ECO:0000256" key="2">
    <source>
        <dbReference type="ARBA" id="ARBA00022737"/>
    </source>
</evidence>
<evidence type="ECO:0000313" key="4">
    <source>
        <dbReference type="EMBL" id="WVZ23139.1"/>
    </source>
</evidence>
<dbReference type="Gene3D" id="3.40.50.1110">
    <property type="entry name" value="SGNH hydrolase"/>
    <property type="match status" value="1"/>
</dbReference>
<dbReference type="GO" id="GO:0010019">
    <property type="term" value="P:chloroplast-nucleus signaling pathway"/>
    <property type="evidence" value="ECO:0007669"/>
    <property type="project" value="TreeGrafter"/>
</dbReference>